<dbReference type="RefSeq" id="WP_407327836.1">
    <property type="nucleotide sequence ID" value="NZ_CP136865.1"/>
</dbReference>
<dbReference type="Pfam" id="PF17131">
    <property type="entry name" value="LolA_like"/>
    <property type="match status" value="1"/>
</dbReference>
<organism evidence="7 8">
    <name type="scientific">Congregibacter brevis</name>
    <dbReference type="NCBI Taxonomy" id="3081201"/>
    <lineage>
        <taxon>Bacteria</taxon>
        <taxon>Pseudomonadati</taxon>
        <taxon>Pseudomonadota</taxon>
        <taxon>Gammaproteobacteria</taxon>
        <taxon>Cellvibrionales</taxon>
        <taxon>Halieaceae</taxon>
        <taxon>Congregibacter</taxon>
    </lineage>
</organism>
<dbReference type="PANTHER" id="PTHR37507:SF2">
    <property type="entry name" value="SPORULATION PROTEIN YDCC"/>
    <property type="match status" value="1"/>
</dbReference>
<feature type="domain" description="Uncharacterized protein TP-0789" evidence="6">
    <location>
        <begin position="130"/>
        <end position="205"/>
    </location>
</feature>
<reference evidence="7 8" key="1">
    <citation type="submission" date="2023-10" db="EMBL/GenBank/DDBJ databases">
        <title>Two novel species belonging to the OM43/NOR5 clade.</title>
        <authorList>
            <person name="Park M."/>
        </authorList>
    </citation>
    <scope>NUCLEOTIDE SEQUENCE [LARGE SCALE GENOMIC DNA]</scope>
    <source>
        <strain evidence="7 8">IMCC45268</strain>
    </source>
</reference>
<sequence length="228" mass="25682">MHKFQKLLTTVFLALASTATFAEMPAISWELDNAVRQIEGQAKAFESAMASVSFVATDADGNVLEEHSGNGFIRENGDMRYSRADNNSVVLVDGNKIFEYDGNAKTVTTLSTSKHKERLEPLYRLGFTISGRDLKDRYLLTILGEEAIGDTRTLVLELTPKRDNDRAIAGKIRLWIDQASWMPRRQEFGSTATRVTTTVDYTDMARNLELNPDLFKAKWPKGTKKIRQ</sequence>
<protein>
    <submittedName>
        <fullName evidence="7">Outer membrane lipoprotein-sorting protein</fullName>
    </submittedName>
</protein>
<keyword evidence="3 5" id="KW-0732">Signal</keyword>
<evidence type="ECO:0000313" key="8">
    <source>
        <dbReference type="Proteomes" id="UP001626549"/>
    </source>
</evidence>
<dbReference type="InterPro" id="IPR029046">
    <property type="entry name" value="LolA/LolB/LppX"/>
</dbReference>
<dbReference type="InterPro" id="IPR033399">
    <property type="entry name" value="TP_0789-like"/>
</dbReference>
<dbReference type="EMBL" id="CP136865">
    <property type="protein sequence ID" value="WOJ97148.1"/>
    <property type="molecule type" value="Genomic_DNA"/>
</dbReference>
<evidence type="ECO:0000313" key="7">
    <source>
        <dbReference type="EMBL" id="WOJ97148.1"/>
    </source>
</evidence>
<proteinExistence type="predicted"/>
<keyword evidence="7" id="KW-0449">Lipoprotein</keyword>
<feature type="chain" id="PRO_5045977173" evidence="5">
    <location>
        <begin position="23"/>
        <end position="228"/>
    </location>
</feature>
<keyword evidence="2" id="KW-0813">Transport</keyword>
<dbReference type="PANTHER" id="PTHR37507">
    <property type="entry name" value="SPORULATION PROTEIN YDCC"/>
    <property type="match status" value="1"/>
</dbReference>
<dbReference type="SUPFAM" id="SSF89392">
    <property type="entry name" value="Prokaryotic lipoproteins and lipoprotein localization factors"/>
    <property type="match status" value="1"/>
</dbReference>
<evidence type="ECO:0000256" key="5">
    <source>
        <dbReference type="SAM" id="SignalP"/>
    </source>
</evidence>
<evidence type="ECO:0000256" key="2">
    <source>
        <dbReference type="ARBA" id="ARBA00022448"/>
    </source>
</evidence>
<evidence type="ECO:0000256" key="4">
    <source>
        <dbReference type="ARBA" id="ARBA00022927"/>
    </source>
</evidence>
<accession>A0ABZ0IEN8</accession>
<evidence type="ECO:0000256" key="1">
    <source>
        <dbReference type="ARBA" id="ARBA00011245"/>
    </source>
</evidence>
<evidence type="ECO:0000259" key="6">
    <source>
        <dbReference type="Pfam" id="PF17131"/>
    </source>
</evidence>
<dbReference type="Proteomes" id="UP001626549">
    <property type="component" value="Chromosome"/>
</dbReference>
<comment type="subunit">
    <text evidence="1">Monomer.</text>
</comment>
<feature type="signal peptide" evidence="5">
    <location>
        <begin position="1"/>
        <end position="22"/>
    </location>
</feature>
<name>A0ABZ0IEN8_9GAMM</name>
<evidence type="ECO:0000256" key="3">
    <source>
        <dbReference type="ARBA" id="ARBA00022729"/>
    </source>
</evidence>
<keyword evidence="4" id="KW-0653">Protein transport</keyword>
<gene>
    <name evidence="7" type="ORF">R0137_00915</name>
</gene>
<keyword evidence="8" id="KW-1185">Reference proteome</keyword>
<dbReference type="InterPro" id="IPR052944">
    <property type="entry name" value="Sporulation_related"/>
</dbReference>
<dbReference type="Gene3D" id="2.50.20.10">
    <property type="entry name" value="Lipoprotein localisation LolA/LolB/LppX"/>
    <property type="match status" value="1"/>
</dbReference>